<protein>
    <submittedName>
        <fullName evidence="1">Uncharacterized protein</fullName>
    </submittedName>
</protein>
<name>A0A2I1HMC6_9GLOM</name>
<dbReference type="Proteomes" id="UP000234323">
    <property type="component" value="Unassembled WGS sequence"/>
</dbReference>
<proteinExistence type="predicted"/>
<dbReference type="EMBL" id="LLXI01003932">
    <property type="protein sequence ID" value="PKY60048.1"/>
    <property type="molecule type" value="Genomic_DNA"/>
</dbReference>
<comment type="caution">
    <text evidence="1">The sequence shown here is derived from an EMBL/GenBank/DDBJ whole genome shotgun (WGS) entry which is preliminary data.</text>
</comment>
<keyword evidence="2" id="KW-1185">Reference proteome</keyword>
<evidence type="ECO:0000313" key="2">
    <source>
        <dbReference type="Proteomes" id="UP000234323"/>
    </source>
</evidence>
<organism evidence="1 2">
    <name type="scientific">Rhizophagus irregularis</name>
    <dbReference type="NCBI Taxonomy" id="588596"/>
    <lineage>
        <taxon>Eukaryota</taxon>
        <taxon>Fungi</taxon>
        <taxon>Fungi incertae sedis</taxon>
        <taxon>Mucoromycota</taxon>
        <taxon>Glomeromycotina</taxon>
        <taxon>Glomeromycetes</taxon>
        <taxon>Glomerales</taxon>
        <taxon>Glomeraceae</taxon>
        <taxon>Rhizophagus</taxon>
    </lineage>
</organism>
<gene>
    <name evidence="1" type="ORF">RhiirA4_483306</name>
</gene>
<sequence length="96" mass="11020">MDMDTSGFIEDGFLKSLFDKNLSKTVDKAQLLIQSNLCCVQILGNFATQFFYKFGDLGDDVDDDDYDLDEPPQDEHDVREFNRQVNELKLDIKTSS</sequence>
<accession>A0A2I1HMC6</accession>
<reference evidence="1 2" key="1">
    <citation type="submission" date="2015-10" db="EMBL/GenBank/DDBJ databases">
        <title>Genome analyses suggest a sexual origin of heterokaryosis in a supposedly ancient asexual fungus.</title>
        <authorList>
            <person name="Ropars J."/>
            <person name="Sedzielewska K."/>
            <person name="Noel J."/>
            <person name="Charron P."/>
            <person name="Farinelli L."/>
            <person name="Marton T."/>
            <person name="Kruger M."/>
            <person name="Pelin A."/>
            <person name="Brachmann A."/>
            <person name="Corradi N."/>
        </authorList>
    </citation>
    <scope>NUCLEOTIDE SEQUENCE [LARGE SCALE GENOMIC DNA]</scope>
    <source>
        <strain evidence="1 2">A4</strain>
    </source>
</reference>
<dbReference type="AlphaFoldDB" id="A0A2I1HMC6"/>
<evidence type="ECO:0000313" key="1">
    <source>
        <dbReference type="EMBL" id="PKY60048.1"/>
    </source>
</evidence>